<gene>
    <name evidence="2" type="ORF">BDN70DRAFT_939425</name>
</gene>
<organism evidence="2 3">
    <name type="scientific">Pholiota conissans</name>
    <dbReference type="NCBI Taxonomy" id="109636"/>
    <lineage>
        <taxon>Eukaryota</taxon>
        <taxon>Fungi</taxon>
        <taxon>Dikarya</taxon>
        <taxon>Basidiomycota</taxon>
        <taxon>Agaricomycotina</taxon>
        <taxon>Agaricomycetes</taxon>
        <taxon>Agaricomycetidae</taxon>
        <taxon>Agaricales</taxon>
        <taxon>Agaricineae</taxon>
        <taxon>Strophariaceae</taxon>
        <taxon>Pholiota</taxon>
    </lineage>
</organism>
<protein>
    <submittedName>
        <fullName evidence="2">Uncharacterized protein</fullName>
    </submittedName>
</protein>
<evidence type="ECO:0000313" key="2">
    <source>
        <dbReference type="EMBL" id="KAF9470789.1"/>
    </source>
</evidence>
<dbReference type="Proteomes" id="UP000807469">
    <property type="component" value="Unassembled WGS sequence"/>
</dbReference>
<proteinExistence type="predicted"/>
<feature type="region of interest" description="Disordered" evidence="1">
    <location>
        <begin position="232"/>
        <end position="257"/>
    </location>
</feature>
<dbReference type="OrthoDB" id="2686745at2759"/>
<evidence type="ECO:0000256" key="1">
    <source>
        <dbReference type="SAM" id="MobiDB-lite"/>
    </source>
</evidence>
<feature type="compositionally biased region" description="Low complexity" evidence="1">
    <location>
        <begin position="79"/>
        <end position="90"/>
    </location>
</feature>
<reference evidence="2" key="1">
    <citation type="submission" date="2020-11" db="EMBL/GenBank/DDBJ databases">
        <authorList>
            <consortium name="DOE Joint Genome Institute"/>
            <person name="Ahrendt S."/>
            <person name="Riley R."/>
            <person name="Andreopoulos W."/>
            <person name="Labutti K."/>
            <person name="Pangilinan J."/>
            <person name="Ruiz-Duenas F.J."/>
            <person name="Barrasa J.M."/>
            <person name="Sanchez-Garcia M."/>
            <person name="Camarero S."/>
            <person name="Miyauchi S."/>
            <person name="Serrano A."/>
            <person name="Linde D."/>
            <person name="Babiker R."/>
            <person name="Drula E."/>
            <person name="Ayuso-Fernandez I."/>
            <person name="Pacheco R."/>
            <person name="Padilla G."/>
            <person name="Ferreira P."/>
            <person name="Barriuso J."/>
            <person name="Kellner H."/>
            <person name="Castanera R."/>
            <person name="Alfaro M."/>
            <person name="Ramirez L."/>
            <person name="Pisabarro A.G."/>
            <person name="Kuo A."/>
            <person name="Tritt A."/>
            <person name="Lipzen A."/>
            <person name="He G."/>
            <person name="Yan M."/>
            <person name="Ng V."/>
            <person name="Cullen D."/>
            <person name="Martin F."/>
            <person name="Rosso M.-N."/>
            <person name="Henrissat B."/>
            <person name="Hibbett D."/>
            <person name="Martinez A.T."/>
            <person name="Grigoriev I.V."/>
        </authorList>
    </citation>
    <scope>NUCLEOTIDE SEQUENCE</scope>
    <source>
        <strain evidence="2">CIRM-BRFM 674</strain>
    </source>
</reference>
<feature type="region of interest" description="Disordered" evidence="1">
    <location>
        <begin position="1"/>
        <end position="105"/>
    </location>
</feature>
<comment type="caution">
    <text evidence="2">The sequence shown here is derived from an EMBL/GenBank/DDBJ whole genome shotgun (WGS) entry which is preliminary data.</text>
</comment>
<feature type="compositionally biased region" description="Polar residues" evidence="1">
    <location>
        <begin position="1"/>
        <end position="10"/>
    </location>
</feature>
<dbReference type="EMBL" id="MU155848">
    <property type="protein sequence ID" value="KAF9470789.1"/>
    <property type="molecule type" value="Genomic_DNA"/>
</dbReference>
<evidence type="ECO:0000313" key="3">
    <source>
        <dbReference type="Proteomes" id="UP000807469"/>
    </source>
</evidence>
<feature type="compositionally biased region" description="Basic residues" evidence="1">
    <location>
        <begin position="243"/>
        <end position="257"/>
    </location>
</feature>
<dbReference type="AlphaFoldDB" id="A0A9P5YLI9"/>
<sequence length="257" mass="28232">MSLTSANSFDDLNPFYEPGAPPPTQPILLAQTEVGNVGSPAKLLAQEEVGPQATTPPTLTPRSSKRPKTRVVSPPPTSSSPSSSTPASGSLKRNVLGSEDSDSADDAELASLLSLSDFDESDDEGLIPKPLGEAGRPGRGGYNLEEALGWESKDFKRIKKYVHTLIKAFLDPSQCFKAQDELKLNEVRDMVTKRYPILQEYTASWPAVDMIRLRLKYTAACARRATYTEREVAKSLQREIKTPKSKPKARSKNQRKK</sequence>
<feature type="compositionally biased region" description="Polar residues" evidence="1">
    <location>
        <begin position="52"/>
        <end position="62"/>
    </location>
</feature>
<feature type="compositionally biased region" description="Basic and acidic residues" evidence="1">
    <location>
        <begin position="232"/>
        <end position="242"/>
    </location>
</feature>
<feature type="region of interest" description="Disordered" evidence="1">
    <location>
        <begin position="119"/>
        <end position="139"/>
    </location>
</feature>
<accession>A0A9P5YLI9</accession>
<keyword evidence="3" id="KW-1185">Reference proteome</keyword>
<name>A0A9P5YLI9_9AGAR</name>